<dbReference type="EMBL" id="BTSY01000005">
    <property type="protein sequence ID" value="GMT30497.1"/>
    <property type="molecule type" value="Genomic_DNA"/>
</dbReference>
<sequence length="103" mass="11804">EEKEDDEETEKEDERENGPVAKKRMTQKKEGKRDMECPKCTNYRSTSLRGLIGHLKRIHGMSPTEAGIKFVCDCGHKSASAEHSEFSQVTFSCINLYFKQSLF</sequence>
<evidence type="ECO:0000313" key="2">
    <source>
        <dbReference type="EMBL" id="GMT30497.1"/>
    </source>
</evidence>
<evidence type="ECO:0000256" key="1">
    <source>
        <dbReference type="SAM" id="MobiDB-lite"/>
    </source>
</evidence>
<accession>A0AAV5WHI8</accession>
<proteinExistence type="predicted"/>
<protein>
    <recommendedName>
        <fullName evidence="4">BED-type domain-containing protein</fullName>
    </recommendedName>
</protein>
<evidence type="ECO:0000313" key="3">
    <source>
        <dbReference type="Proteomes" id="UP001432322"/>
    </source>
</evidence>
<feature type="region of interest" description="Disordered" evidence="1">
    <location>
        <begin position="1"/>
        <end position="36"/>
    </location>
</feature>
<organism evidence="2 3">
    <name type="scientific">Pristionchus fissidentatus</name>
    <dbReference type="NCBI Taxonomy" id="1538716"/>
    <lineage>
        <taxon>Eukaryota</taxon>
        <taxon>Metazoa</taxon>
        <taxon>Ecdysozoa</taxon>
        <taxon>Nematoda</taxon>
        <taxon>Chromadorea</taxon>
        <taxon>Rhabditida</taxon>
        <taxon>Rhabditina</taxon>
        <taxon>Diplogasteromorpha</taxon>
        <taxon>Diplogasteroidea</taxon>
        <taxon>Neodiplogasteridae</taxon>
        <taxon>Pristionchus</taxon>
    </lineage>
</organism>
<feature type="compositionally biased region" description="Acidic residues" evidence="1">
    <location>
        <begin position="1"/>
        <end position="11"/>
    </location>
</feature>
<feature type="compositionally biased region" description="Basic and acidic residues" evidence="1">
    <location>
        <begin position="27"/>
        <end position="36"/>
    </location>
</feature>
<feature type="non-terminal residue" evidence="2">
    <location>
        <position position="1"/>
    </location>
</feature>
<dbReference type="AlphaFoldDB" id="A0AAV5WHI8"/>
<evidence type="ECO:0008006" key="4">
    <source>
        <dbReference type="Google" id="ProtNLM"/>
    </source>
</evidence>
<name>A0AAV5WHI8_9BILA</name>
<gene>
    <name evidence="2" type="ORF">PFISCL1PPCAC_21794</name>
</gene>
<reference evidence="2" key="1">
    <citation type="submission" date="2023-10" db="EMBL/GenBank/DDBJ databases">
        <title>Genome assembly of Pristionchus species.</title>
        <authorList>
            <person name="Yoshida K."/>
            <person name="Sommer R.J."/>
        </authorList>
    </citation>
    <scope>NUCLEOTIDE SEQUENCE</scope>
    <source>
        <strain evidence="2">RS5133</strain>
    </source>
</reference>
<keyword evidence="3" id="KW-1185">Reference proteome</keyword>
<comment type="caution">
    <text evidence="2">The sequence shown here is derived from an EMBL/GenBank/DDBJ whole genome shotgun (WGS) entry which is preliminary data.</text>
</comment>
<dbReference type="Proteomes" id="UP001432322">
    <property type="component" value="Unassembled WGS sequence"/>
</dbReference>